<comment type="similarity">
    <text evidence="3">Belongs to the bacterial flagellin family.</text>
</comment>
<evidence type="ECO:0000256" key="3">
    <source>
        <dbReference type="ARBA" id="ARBA00005709"/>
    </source>
</evidence>
<keyword evidence="4" id="KW-0964">Secreted</keyword>
<evidence type="ECO:0008006" key="10">
    <source>
        <dbReference type="Google" id="ProtNLM"/>
    </source>
</evidence>
<dbReference type="Gene3D" id="1.20.1330.10">
    <property type="entry name" value="f41 fragment of flagellin, N-terminal domain"/>
    <property type="match status" value="2"/>
</dbReference>
<dbReference type="RefSeq" id="WP_189417499.1">
    <property type="nucleotide sequence ID" value="NZ_BMYZ01000001.1"/>
</dbReference>
<evidence type="ECO:0000259" key="6">
    <source>
        <dbReference type="Pfam" id="PF00669"/>
    </source>
</evidence>
<keyword evidence="9" id="KW-1185">Reference proteome</keyword>
<dbReference type="Pfam" id="PF00669">
    <property type="entry name" value="Flagellin_N"/>
    <property type="match status" value="1"/>
</dbReference>
<reference evidence="9" key="1">
    <citation type="journal article" date="2019" name="Int. J. Syst. Evol. Microbiol.">
        <title>The Global Catalogue of Microorganisms (GCM) 10K type strain sequencing project: providing services to taxonomists for standard genome sequencing and annotation.</title>
        <authorList>
            <consortium name="The Broad Institute Genomics Platform"/>
            <consortium name="The Broad Institute Genome Sequencing Center for Infectious Disease"/>
            <person name="Wu L."/>
            <person name="Ma J."/>
        </authorList>
    </citation>
    <scope>NUCLEOTIDE SEQUENCE [LARGE SCALE GENOMIC DNA]</scope>
    <source>
        <strain evidence="9">KCTC 32239</strain>
    </source>
</reference>
<evidence type="ECO:0000313" key="9">
    <source>
        <dbReference type="Proteomes" id="UP000619761"/>
    </source>
</evidence>
<gene>
    <name evidence="8" type="ORF">GCM10011613_16730</name>
</gene>
<evidence type="ECO:0000313" key="8">
    <source>
        <dbReference type="EMBL" id="GGY72412.1"/>
    </source>
</evidence>
<dbReference type="InterPro" id="IPR013384">
    <property type="entry name" value="Flagell_FlgL"/>
</dbReference>
<comment type="caution">
    <text evidence="8">The sequence shown here is derived from an EMBL/GenBank/DDBJ whole genome shotgun (WGS) entry which is preliminary data.</text>
</comment>
<evidence type="ECO:0000259" key="7">
    <source>
        <dbReference type="Pfam" id="PF00700"/>
    </source>
</evidence>
<sequence>MRVSTSQIYNIANIGMRDAQVAVDKTNQQISSGKRVLSPADDPVAATAILMLNQELARTTQFTKNIDTADNNLSLEDTTLQSVISLVQRLKELAVSSGNTAVLTPSDYKAIAAEVDSRMGELMNLQNTRNASGQYIFAGFQSQTQPFVNNGGGNYSYQGDEGQLSVQASTTVTVAVSDSGKKVFMDIPASHNTFNTKASPTNQASPAAIISVGEVYDQIAFDKLYPEDMLVTFNANASVIPPSPNYTITERSTGKVLVDKQVFVSGQDIKINGAKFSISGTPFSGVAAVPSTISLSSAAFTGAIAADKDYSVTPGSFEITVGGITETLVLDQNFATNNGANALNDFITGLGGATDKSFYSTLPFNTSTAAANYKKLQNLGITLSDTGVFTSATGLNITIKNSSAAAISTITGVATQGAGTTTANIPITYPGASTFNFAATPETVDITVNGKTATLTLNTNVTDAISLAAALNNGTNAVELAKLGVIATAQGLSSLSNSVISLTNAGANVLAAMGVSGSPVKSSLGVLATPGDKFVIESTGKQGLLTTVSRFSEAMKGIDNTQQSKDDFAKIVAKTLASLENVLTNISAVQGDVGARQNMLESTKNLNSDIELNSQEVLSQLEDLDYAEASTRLQMQTFVLSAAQQSFIKISELSLFKYM</sequence>
<dbReference type="EMBL" id="BMYZ01000001">
    <property type="protein sequence ID" value="GGY72412.1"/>
    <property type="molecule type" value="Genomic_DNA"/>
</dbReference>
<feature type="domain" description="Flagellin N-terminal" evidence="6">
    <location>
        <begin position="3"/>
        <end position="140"/>
    </location>
</feature>
<dbReference type="SUPFAM" id="SSF64518">
    <property type="entry name" value="Phase 1 flagellin"/>
    <property type="match status" value="1"/>
</dbReference>
<keyword evidence="5" id="KW-0975">Bacterial flagellum</keyword>
<evidence type="ECO:0000256" key="2">
    <source>
        <dbReference type="ARBA" id="ARBA00004613"/>
    </source>
</evidence>
<protein>
    <recommendedName>
        <fullName evidence="10">Flagellar hook-associated protein 3</fullName>
    </recommendedName>
</protein>
<dbReference type="InterPro" id="IPR001492">
    <property type="entry name" value="Flagellin"/>
</dbReference>
<organism evidence="8 9">
    <name type="scientific">Cellvibrio zantedeschiae</name>
    <dbReference type="NCBI Taxonomy" id="1237077"/>
    <lineage>
        <taxon>Bacteria</taxon>
        <taxon>Pseudomonadati</taxon>
        <taxon>Pseudomonadota</taxon>
        <taxon>Gammaproteobacteria</taxon>
        <taxon>Cellvibrionales</taxon>
        <taxon>Cellvibrionaceae</taxon>
        <taxon>Cellvibrio</taxon>
    </lineage>
</organism>
<evidence type="ECO:0000256" key="4">
    <source>
        <dbReference type="ARBA" id="ARBA00022525"/>
    </source>
</evidence>
<dbReference type="Pfam" id="PF00700">
    <property type="entry name" value="Flagellin_C"/>
    <property type="match status" value="1"/>
</dbReference>
<proteinExistence type="inferred from homology"/>
<dbReference type="NCBIfam" id="TIGR02550">
    <property type="entry name" value="flagell_flgL"/>
    <property type="match status" value="1"/>
</dbReference>
<dbReference type="InterPro" id="IPR001029">
    <property type="entry name" value="Flagellin_N"/>
</dbReference>
<dbReference type="InterPro" id="IPR046358">
    <property type="entry name" value="Flagellin_C"/>
</dbReference>
<evidence type="ECO:0000256" key="1">
    <source>
        <dbReference type="ARBA" id="ARBA00004365"/>
    </source>
</evidence>
<dbReference type="PANTHER" id="PTHR42792">
    <property type="entry name" value="FLAGELLIN"/>
    <property type="match status" value="1"/>
</dbReference>
<accession>A0ABQ3B3D1</accession>
<name>A0ABQ3B3D1_9GAMM</name>
<dbReference type="Proteomes" id="UP000619761">
    <property type="component" value="Unassembled WGS sequence"/>
</dbReference>
<comment type="subcellular location">
    <subcellularLocation>
        <location evidence="1">Bacterial flagellum</location>
    </subcellularLocation>
    <subcellularLocation>
        <location evidence="2">Secreted</location>
    </subcellularLocation>
</comment>
<feature type="domain" description="Flagellin C-terminal" evidence="7">
    <location>
        <begin position="578"/>
        <end position="649"/>
    </location>
</feature>
<evidence type="ECO:0000256" key="5">
    <source>
        <dbReference type="ARBA" id="ARBA00023143"/>
    </source>
</evidence>
<dbReference type="PANTHER" id="PTHR42792:SF1">
    <property type="entry name" value="FLAGELLAR HOOK-ASSOCIATED PROTEIN 3"/>
    <property type="match status" value="1"/>
</dbReference>